<reference evidence="2 3" key="1">
    <citation type="submission" date="2013-05" db="EMBL/GenBank/DDBJ databases">
        <title>Genome assembly of Chondromyces apiculatus DSM 436.</title>
        <authorList>
            <person name="Sharma G."/>
            <person name="Khatri I."/>
            <person name="Kaur C."/>
            <person name="Mayilraj S."/>
            <person name="Subramanian S."/>
        </authorList>
    </citation>
    <scope>NUCLEOTIDE SEQUENCE [LARGE SCALE GENOMIC DNA]</scope>
    <source>
        <strain evidence="2 3">DSM 436</strain>
    </source>
</reference>
<feature type="transmembrane region" description="Helical" evidence="1">
    <location>
        <begin position="62"/>
        <end position="80"/>
    </location>
</feature>
<dbReference type="OrthoDB" id="5521910at2"/>
<dbReference type="RefSeq" id="WP_044240117.1">
    <property type="nucleotide sequence ID" value="NZ_ASRX01000016.1"/>
</dbReference>
<evidence type="ECO:0000313" key="2">
    <source>
        <dbReference type="EMBL" id="EYF06481.1"/>
    </source>
</evidence>
<comment type="caution">
    <text evidence="2">The sequence shown here is derived from an EMBL/GenBank/DDBJ whole genome shotgun (WGS) entry which is preliminary data.</text>
</comment>
<gene>
    <name evidence="2" type="ORF">CAP_2011</name>
</gene>
<keyword evidence="1" id="KW-0472">Membrane</keyword>
<dbReference type="AlphaFoldDB" id="A0A017TCY0"/>
<proteinExistence type="predicted"/>
<dbReference type="EMBL" id="ASRX01000016">
    <property type="protein sequence ID" value="EYF06481.1"/>
    <property type="molecule type" value="Genomic_DNA"/>
</dbReference>
<evidence type="ECO:0000256" key="1">
    <source>
        <dbReference type="SAM" id="Phobius"/>
    </source>
</evidence>
<dbReference type="Proteomes" id="UP000019678">
    <property type="component" value="Unassembled WGS sequence"/>
</dbReference>
<organism evidence="2 3">
    <name type="scientific">Chondromyces apiculatus DSM 436</name>
    <dbReference type="NCBI Taxonomy" id="1192034"/>
    <lineage>
        <taxon>Bacteria</taxon>
        <taxon>Pseudomonadati</taxon>
        <taxon>Myxococcota</taxon>
        <taxon>Polyangia</taxon>
        <taxon>Polyangiales</taxon>
        <taxon>Polyangiaceae</taxon>
        <taxon>Chondromyces</taxon>
    </lineage>
</organism>
<name>A0A017TCY0_9BACT</name>
<evidence type="ECO:0008006" key="4">
    <source>
        <dbReference type="Google" id="ProtNLM"/>
    </source>
</evidence>
<keyword evidence="1" id="KW-0812">Transmembrane</keyword>
<keyword evidence="1" id="KW-1133">Transmembrane helix</keyword>
<keyword evidence="3" id="KW-1185">Reference proteome</keyword>
<sequence length="81" mass="9162">MRDILLLAVLLVAFALFVTTHVALAGRLTLHNHPRWRGVLALFVPPLAPIYGFREGYRRTSILWLVAIVLYSLALIASYLF</sequence>
<accession>A0A017TCY0</accession>
<protein>
    <recommendedName>
        <fullName evidence="4">DUF131 domain-containing protein</fullName>
    </recommendedName>
</protein>
<evidence type="ECO:0000313" key="3">
    <source>
        <dbReference type="Proteomes" id="UP000019678"/>
    </source>
</evidence>